<feature type="region of interest" description="Disordered" evidence="5">
    <location>
        <begin position="1"/>
        <end position="22"/>
    </location>
</feature>
<sequence>MADDKSAVDAKPENGIPAALARTTSRLSNSPSVIPVPRSARRGLLANLCLVPEIPNPTHYAHPTKWFITFTVALSAAAAPMGSAVIMPALSDVAEALNTTPTITNLSVALYMLSMSIFPLWWSSFSETLGRRTIYIVSFIWFTVFAVLSAVSQNIAMLIAMRVLSGGGSASVQAVGAGTIADIWEPKERGTAMGIFYLGPLCGPLIAPIIGGALAEGLGWRSTQWFLVVYGGLVTIFLIFAIPETLRRRKSVLKEAENEAVEDLHKTEAAADDGNTDLQRTTTRQTVHLKTKKYLAFARRCFLDPLRIVLLLRFPAIALTIYYAAIAFGTLYFLNISIEATFSAPPYNFSTIIVGLLYIPNSLGYLVASLFGGRWIDRIMRREAAKAGRYDENGKLIFRPEDRMRENAWIAGAMFPLALVWYGWSAQEGVLWICPMVANFFFGLGSMIIFATATTMLTEFMPRKASSGIAANNFVRNIFSCVGGIVAEPLLNTLGNGWILTIFAIWSLVSGALVIWAMRKYSKKWRKSLEEALAEDED</sequence>
<dbReference type="InterPro" id="IPR036259">
    <property type="entry name" value="MFS_trans_sf"/>
</dbReference>
<organism evidence="8 9">
    <name type="scientific">Aulographum hederae CBS 113979</name>
    <dbReference type="NCBI Taxonomy" id="1176131"/>
    <lineage>
        <taxon>Eukaryota</taxon>
        <taxon>Fungi</taxon>
        <taxon>Dikarya</taxon>
        <taxon>Ascomycota</taxon>
        <taxon>Pezizomycotina</taxon>
        <taxon>Dothideomycetes</taxon>
        <taxon>Pleosporomycetidae</taxon>
        <taxon>Aulographales</taxon>
        <taxon>Aulographaceae</taxon>
    </lineage>
</organism>
<evidence type="ECO:0000256" key="2">
    <source>
        <dbReference type="ARBA" id="ARBA00022692"/>
    </source>
</evidence>
<feature type="transmembrane region" description="Helical" evidence="6">
    <location>
        <begin position="195"/>
        <end position="215"/>
    </location>
</feature>
<feature type="transmembrane region" description="Helical" evidence="6">
    <location>
        <begin position="227"/>
        <end position="246"/>
    </location>
</feature>
<dbReference type="InterPro" id="IPR011701">
    <property type="entry name" value="MFS"/>
</dbReference>
<evidence type="ECO:0000256" key="5">
    <source>
        <dbReference type="SAM" id="MobiDB-lite"/>
    </source>
</evidence>
<feature type="transmembrane region" description="Helical" evidence="6">
    <location>
        <begin position="430"/>
        <end position="453"/>
    </location>
</feature>
<feature type="transmembrane region" description="Helical" evidence="6">
    <location>
        <begin position="134"/>
        <end position="152"/>
    </location>
</feature>
<evidence type="ECO:0000259" key="7">
    <source>
        <dbReference type="PROSITE" id="PS50850"/>
    </source>
</evidence>
<dbReference type="GO" id="GO:0010509">
    <property type="term" value="P:intracellular polyamine homeostasis"/>
    <property type="evidence" value="ECO:0007669"/>
    <property type="project" value="TreeGrafter"/>
</dbReference>
<proteinExistence type="predicted"/>
<feature type="transmembrane region" description="Helical" evidence="6">
    <location>
        <begin position="308"/>
        <end position="332"/>
    </location>
</feature>
<evidence type="ECO:0000313" key="8">
    <source>
        <dbReference type="EMBL" id="KAF1987580.1"/>
    </source>
</evidence>
<feature type="transmembrane region" description="Helical" evidence="6">
    <location>
        <begin position="102"/>
        <end position="122"/>
    </location>
</feature>
<feature type="transmembrane region" description="Helical" evidence="6">
    <location>
        <begin position="352"/>
        <end position="372"/>
    </location>
</feature>
<keyword evidence="2 6" id="KW-0812">Transmembrane</keyword>
<comment type="subcellular location">
    <subcellularLocation>
        <location evidence="1">Membrane</location>
        <topology evidence="1">Multi-pass membrane protein</topology>
    </subcellularLocation>
</comment>
<evidence type="ECO:0000256" key="4">
    <source>
        <dbReference type="ARBA" id="ARBA00023136"/>
    </source>
</evidence>
<dbReference type="PANTHER" id="PTHR23502">
    <property type="entry name" value="MAJOR FACILITATOR SUPERFAMILY"/>
    <property type="match status" value="1"/>
</dbReference>
<dbReference type="Gene3D" id="1.20.1720.10">
    <property type="entry name" value="Multidrug resistance protein D"/>
    <property type="match status" value="1"/>
</dbReference>
<dbReference type="Proteomes" id="UP000800041">
    <property type="component" value="Unassembled WGS sequence"/>
</dbReference>
<keyword evidence="3 6" id="KW-1133">Transmembrane helix</keyword>
<dbReference type="PROSITE" id="PS50850">
    <property type="entry name" value="MFS"/>
    <property type="match status" value="1"/>
</dbReference>
<feature type="transmembrane region" description="Helical" evidence="6">
    <location>
        <begin position="497"/>
        <end position="518"/>
    </location>
</feature>
<evidence type="ECO:0000256" key="1">
    <source>
        <dbReference type="ARBA" id="ARBA00004141"/>
    </source>
</evidence>
<dbReference type="Pfam" id="PF07690">
    <property type="entry name" value="MFS_1"/>
    <property type="match status" value="1"/>
</dbReference>
<feature type="transmembrane region" description="Helical" evidence="6">
    <location>
        <begin position="66"/>
        <end position="90"/>
    </location>
</feature>
<reference evidence="8" key="1">
    <citation type="journal article" date="2020" name="Stud. Mycol.">
        <title>101 Dothideomycetes genomes: a test case for predicting lifestyles and emergence of pathogens.</title>
        <authorList>
            <person name="Haridas S."/>
            <person name="Albert R."/>
            <person name="Binder M."/>
            <person name="Bloem J."/>
            <person name="Labutti K."/>
            <person name="Salamov A."/>
            <person name="Andreopoulos B."/>
            <person name="Baker S."/>
            <person name="Barry K."/>
            <person name="Bills G."/>
            <person name="Bluhm B."/>
            <person name="Cannon C."/>
            <person name="Castanera R."/>
            <person name="Culley D."/>
            <person name="Daum C."/>
            <person name="Ezra D."/>
            <person name="Gonzalez J."/>
            <person name="Henrissat B."/>
            <person name="Kuo A."/>
            <person name="Liang C."/>
            <person name="Lipzen A."/>
            <person name="Lutzoni F."/>
            <person name="Magnuson J."/>
            <person name="Mondo S."/>
            <person name="Nolan M."/>
            <person name="Ohm R."/>
            <person name="Pangilinan J."/>
            <person name="Park H.-J."/>
            <person name="Ramirez L."/>
            <person name="Alfaro M."/>
            <person name="Sun H."/>
            <person name="Tritt A."/>
            <person name="Yoshinaga Y."/>
            <person name="Zwiers L.-H."/>
            <person name="Turgeon B."/>
            <person name="Goodwin S."/>
            <person name="Spatafora J."/>
            <person name="Crous P."/>
            <person name="Grigoriev I."/>
        </authorList>
    </citation>
    <scope>NUCLEOTIDE SEQUENCE</scope>
    <source>
        <strain evidence="8">CBS 113979</strain>
    </source>
</reference>
<dbReference type="OrthoDB" id="3936150at2759"/>
<feature type="transmembrane region" description="Helical" evidence="6">
    <location>
        <begin position="474"/>
        <end position="491"/>
    </location>
</feature>
<dbReference type="Gene3D" id="1.20.1250.20">
    <property type="entry name" value="MFS general substrate transporter like domains"/>
    <property type="match status" value="1"/>
</dbReference>
<dbReference type="InterPro" id="IPR020846">
    <property type="entry name" value="MFS_dom"/>
</dbReference>
<evidence type="ECO:0000256" key="6">
    <source>
        <dbReference type="SAM" id="Phobius"/>
    </source>
</evidence>
<name>A0A6G1H3I0_9PEZI</name>
<protein>
    <submittedName>
        <fullName evidence="8">MFS general substrate transporter</fullName>
    </submittedName>
</protein>
<keyword evidence="4 6" id="KW-0472">Membrane</keyword>
<dbReference type="CDD" id="cd17323">
    <property type="entry name" value="MFS_Tpo1_MDR_like"/>
    <property type="match status" value="1"/>
</dbReference>
<evidence type="ECO:0000313" key="9">
    <source>
        <dbReference type="Proteomes" id="UP000800041"/>
    </source>
</evidence>
<dbReference type="PANTHER" id="PTHR23502:SF5">
    <property type="entry name" value="QUINIDINE RESISTANCE PROTEIN 3"/>
    <property type="match status" value="1"/>
</dbReference>
<dbReference type="EMBL" id="ML977152">
    <property type="protein sequence ID" value="KAF1987580.1"/>
    <property type="molecule type" value="Genomic_DNA"/>
</dbReference>
<accession>A0A6G1H3I0</accession>
<dbReference type="GO" id="GO:0015203">
    <property type="term" value="F:polyamine transmembrane transporter activity"/>
    <property type="evidence" value="ECO:0007669"/>
    <property type="project" value="TreeGrafter"/>
</dbReference>
<evidence type="ECO:0000256" key="3">
    <source>
        <dbReference type="ARBA" id="ARBA00022989"/>
    </source>
</evidence>
<dbReference type="AlphaFoldDB" id="A0A6G1H3I0"/>
<feature type="compositionally biased region" description="Basic and acidic residues" evidence="5">
    <location>
        <begin position="1"/>
        <end position="12"/>
    </location>
</feature>
<gene>
    <name evidence="8" type="ORF">K402DRAFT_412171</name>
</gene>
<feature type="domain" description="Major facilitator superfamily (MFS) profile" evidence="7">
    <location>
        <begin position="68"/>
        <end position="522"/>
    </location>
</feature>
<dbReference type="GO" id="GO:0005886">
    <property type="term" value="C:plasma membrane"/>
    <property type="evidence" value="ECO:0007669"/>
    <property type="project" value="TreeGrafter"/>
</dbReference>
<keyword evidence="9" id="KW-1185">Reference proteome</keyword>
<feature type="transmembrane region" description="Helical" evidence="6">
    <location>
        <begin position="407"/>
        <end position="424"/>
    </location>
</feature>
<dbReference type="SUPFAM" id="SSF103473">
    <property type="entry name" value="MFS general substrate transporter"/>
    <property type="match status" value="1"/>
</dbReference>